<dbReference type="KEGG" id="abe:ARB_01680"/>
<dbReference type="STRING" id="663331.D4AZR2"/>
<keyword evidence="5" id="KW-0539">Nucleus</keyword>
<evidence type="ECO:0000256" key="5">
    <source>
        <dbReference type="ARBA" id="ARBA00023242"/>
    </source>
</evidence>
<feature type="region of interest" description="Disordered" evidence="6">
    <location>
        <begin position="122"/>
        <end position="142"/>
    </location>
</feature>
<feature type="region of interest" description="Disordered" evidence="6">
    <location>
        <begin position="324"/>
        <end position="448"/>
    </location>
</feature>
<evidence type="ECO:0000256" key="3">
    <source>
        <dbReference type="ARBA" id="ARBA00023125"/>
    </source>
</evidence>
<dbReference type="eggNOG" id="ENOG502S7ZI">
    <property type="taxonomic scope" value="Eukaryota"/>
</dbReference>
<keyword evidence="2" id="KW-0805">Transcription regulation</keyword>
<evidence type="ECO:0000313" key="9">
    <source>
        <dbReference type="EMBL" id="EFE31532.1"/>
    </source>
</evidence>
<dbReference type="AlphaFoldDB" id="D4AZR2"/>
<protein>
    <submittedName>
        <fullName evidence="9">BZIP transcription factor, putative</fullName>
    </submittedName>
</protein>
<feature type="compositionally biased region" description="Polar residues" evidence="6">
    <location>
        <begin position="385"/>
        <end position="394"/>
    </location>
</feature>
<dbReference type="Gene3D" id="1.20.5.170">
    <property type="match status" value="1"/>
</dbReference>
<name>D4AZR2_ARTBC</name>
<feature type="region of interest" description="Disordered" evidence="6">
    <location>
        <begin position="261"/>
        <end position="281"/>
    </location>
</feature>
<gene>
    <name evidence="9" type="ORF">ARB_01680</name>
</gene>
<evidence type="ECO:0000313" key="10">
    <source>
        <dbReference type="Proteomes" id="UP000008866"/>
    </source>
</evidence>
<dbReference type="RefSeq" id="XP_003012172.1">
    <property type="nucleotide sequence ID" value="XM_003012126.1"/>
</dbReference>
<sequence>MISKSQNNGRCLCFRVHGVCVLVASSEVAYLQCEGKRGDNDEDGKKKKKKKKKKRTRRRKIDAGSIFIPFYVVVFMPLRKVQAKHGDFYGFTARDDYPTLCLYSMSGLRLSTSIKHPSTLALQSHNAKPAVRPNGGTRTQRENAENTAEDAYDLAVAAAFLRSKLFLFPVLHSQPASQPATTHTRRRTVSSIEQRAQDSSAMAEFNGRRAPNFSQYLNELNTLPSPFEQTAQPEDLGFDVDAELALFTNAEFLDFDPAGNVGGIDEQQPVSSGTVSPANGRQDMNYVGILNDIPMMASGSCLLDMYLVNADFNISNFPYFQPQQPTAPVQSTTYPSAQPLPANTSLPQSTSIYQPQQQQQQQQPQQQHQHLPSQPQLQAPPQPAVTQSQPATVSSKRKSDATTTSEADRLAQEEDKRRRNTAASARFRIKKKEREKNLEKTVKDVTSKNSALESRVSQLEMENRWLRNLIVEKNGSAISEGDLSGMFHKYQEATGQHQNQKQASTASPSSELKSSP</sequence>
<evidence type="ECO:0000256" key="7">
    <source>
        <dbReference type="SAM" id="Phobius"/>
    </source>
</evidence>
<keyword evidence="10" id="KW-1185">Reference proteome</keyword>
<organism evidence="9 10">
    <name type="scientific">Arthroderma benhamiae (strain ATCC MYA-4681 / CBS 112371)</name>
    <name type="common">Trichophyton mentagrophytes</name>
    <dbReference type="NCBI Taxonomy" id="663331"/>
    <lineage>
        <taxon>Eukaryota</taxon>
        <taxon>Fungi</taxon>
        <taxon>Dikarya</taxon>
        <taxon>Ascomycota</taxon>
        <taxon>Pezizomycotina</taxon>
        <taxon>Eurotiomycetes</taxon>
        <taxon>Eurotiomycetidae</taxon>
        <taxon>Onygenales</taxon>
        <taxon>Arthrodermataceae</taxon>
        <taxon>Trichophyton</taxon>
    </lineage>
</organism>
<feature type="region of interest" description="Disordered" evidence="6">
    <location>
        <begin position="37"/>
        <end position="57"/>
    </location>
</feature>
<evidence type="ECO:0000256" key="4">
    <source>
        <dbReference type="ARBA" id="ARBA00023163"/>
    </source>
</evidence>
<feature type="compositionally biased region" description="Basic and acidic residues" evidence="6">
    <location>
        <begin position="432"/>
        <end position="446"/>
    </location>
</feature>
<keyword evidence="4" id="KW-0804">Transcription</keyword>
<feature type="domain" description="BZIP" evidence="8">
    <location>
        <begin position="410"/>
        <end position="473"/>
    </location>
</feature>
<dbReference type="GO" id="GO:0005634">
    <property type="term" value="C:nucleus"/>
    <property type="evidence" value="ECO:0007669"/>
    <property type="project" value="UniProtKB-SubCell"/>
</dbReference>
<feature type="compositionally biased region" description="Basic residues" evidence="6">
    <location>
        <begin position="46"/>
        <end position="57"/>
    </location>
</feature>
<dbReference type="GeneID" id="9519740"/>
<feature type="compositionally biased region" description="Polar residues" evidence="6">
    <location>
        <begin position="493"/>
        <end position="516"/>
    </location>
</feature>
<evidence type="ECO:0000256" key="6">
    <source>
        <dbReference type="SAM" id="MobiDB-lite"/>
    </source>
</evidence>
<keyword evidence="7" id="KW-0812">Transmembrane</keyword>
<accession>D4AZR2</accession>
<dbReference type="PROSITE" id="PS00036">
    <property type="entry name" value="BZIP_BASIC"/>
    <property type="match status" value="1"/>
</dbReference>
<dbReference type="PROSITE" id="PS50217">
    <property type="entry name" value="BZIP"/>
    <property type="match status" value="1"/>
</dbReference>
<dbReference type="HOGENOM" id="CLU_527817_0_0_1"/>
<feature type="compositionally biased region" description="Polar residues" evidence="6">
    <location>
        <begin position="268"/>
        <end position="279"/>
    </location>
</feature>
<dbReference type="CDD" id="cd14705">
    <property type="entry name" value="bZIP_Zip1"/>
    <property type="match status" value="1"/>
</dbReference>
<dbReference type="Proteomes" id="UP000008866">
    <property type="component" value="Unassembled WGS sequence"/>
</dbReference>
<dbReference type="PANTHER" id="PTHR13044">
    <property type="entry name" value="ACTIVATING TRANSCRIPTION FACTOR ATF 4/5"/>
    <property type="match status" value="1"/>
</dbReference>
<keyword evidence="7" id="KW-0472">Membrane</keyword>
<dbReference type="InterPro" id="IPR046347">
    <property type="entry name" value="bZIP_sf"/>
</dbReference>
<evidence type="ECO:0000259" key="8">
    <source>
        <dbReference type="PROSITE" id="PS50217"/>
    </source>
</evidence>
<comment type="subcellular location">
    <subcellularLocation>
        <location evidence="1">Nucleus</location>
    </subcellularLocation>
</comment>
<dbReference type="Pfam" id="PF07716">
    <property type="entry name" value="bZIP_2"/>
    <property type="match status" value="1"/>
</dbReference>
<evidence type="ECO:0000256" key="1">
    <source>
        <dbReference type="ARBA" id="ARBA00004123"/>
    </source>
</evidence>
<evidence type="ECO:0000256" key="2">
    <source>
        <dbReference type="ARBA" id="ARBA00023015"/>
    </source>
</evidence>
<keyword evidence="7" id="KW-1133">Transmembrane helix</keyword>
<comment type="caution">
    <text evidence="9">The sequence shown here is derived from an EMBL/GenBank/DDBJ whole genome shotgun (WGS) entry which is preliminary data.</text>
</comment>
<dbReference type="SUPFAM" id="SSF81995">
    <property type="entry name" value="beta-sandwich domain of Sec23/24"/>
    <property type="match status" value="1"/>
</dbReference>
<keyword evidence="3" id="KW-0238">DNA-binding</keyword>
<proteinExistence type="predicted"/>
<dbReference type="GO" id="GO:0001228">
    <property type="term" value="F:DNA-binding transcription activator activity, RNA polymerase II-specific"/>
    <property type="evidence" value="ECO:0007669"/>
    <property type="project" value="TreeGrafter"/>
</dbReference>
<dbReference type="GO" id="GO:0000977">
    <property type="term" value="F:RNA polymerase II transcription regulatory region sequence-specific DNA binding"/>
    <property type="evidence" value="ECO:0007669"/>
    <property type="project" value="TreeGrafter"/>
</dbReference>
<reference evidence="10" key="1">
    <citation type="journal article" date="2011" name="Genome Biol.">
        <title>Comparative and functional genomics provide insights into the pathogenicity of dermatophytic fungi.</title>
        <authorList>
            <person name="Burmester A."/>
            <person name="Shelest E."/>
            <person name="Gloeckner G."/>
            <person name="Heddergott C."/>
            <person name="Schindler S."/>
            <person name="Staib P."/>
            <person name="Heidel A."/>
            <person name="Felder M."/>
            <person name="Petzold A."/>
            <person name="Szafranski K."/>
            <person name="Feuermann M."/>
            <person name="Pedruzzi I."/>
            <person name="Priebe S."/>
            <person name="Groth M."/>
            <person name="Winkler R."/>
            <person name="Li W."/>
            <person name="Kniemeyer O."/>
            <person name="Schroeckh V."/>
            <person name="Hertweck C."/>
            <person name="Hube B."/>
            <person name="White T.C."/>
            <person name="Platzer M."/>
            <person name="Guthke R."/>
            <person name="Heitman J."/>
            <person name="Woestemeyer J."/>
            <person name="Zipfel P.F."/>
            <person name="Monod M."/>
            <person name="Brakhage A.A."/>
        </authorList>
    </citation>
    <scope>NUCLEOTIDE SEQUENCE [LARGE SCALE GENOMIC DNA]</scope>
    <source>
        <strain evidence="10">ATCC MYA-4681 / CBS 112371</strain>
    </source>
</reference>
<dbReference type="PANTHER" id="PTHR13044:SF14">
    <property type="entry name" value="CRYPTOCEPHAL, ISOFORM A"/>
    <property type="match status" value="1"/>
</dbReference>
<feature type="transmembrane region" description="Helical" evidence="7">
    <location>
        <begin position="61"/>
        <end position="78"/>
    </location>
</feature>
<feature type="region of interest" description="Disordered" evidence="6">
    <location>
        <begin position="490"/>
        <end position="516"/>
    </location>
</feature>
<feature type="compositionally biased region" description="Low complexity" evidence="6">
    <location>
        <begin position="354"/>
        <end position="377"/>
    </location>
</feature>
<dbReference type="SMART" id="SM00338">
    <property type="entry name" value="BRLZ"/>
    <property type="match status" value="1"/>
</dbReference>
<dbReference type="InterPro" id="IPR004827">
    <property type="entry name" value="bZIP"/>
</dbReference>
<feature type="compositionally biased region" description="Basic and acidic residues" evidence="6">
    <location>
        <begin position="406"/>
        <end position="417"/>
    </location>
</feature>
<feature type="compositionally biased region" description="Polar residues" evidence="6">
    <location>
        <begin position="324"/>
        <end position="353"/>
    </location>
</feature>
<dbReference type="EMBL" id="ABSU01000021">
    <property type="protein sequence ID" value="EFE31532.1"/>
    <property type="molecule type" value="Genomic_DNA"/>
</dbReference>
<dbReference type="SUPFAM" id="SSF57959">
    <property type="entry name" value="Leucine zipper domain"/>
    <property type="match status" value="1"/>
</dbReference>
<dbReference type="FunFam" id="1.20.5.170:FF:000075">
    <property type="entry name" value="BZIP transcription factor (MetR)"/>
    <property type="match status" value="1"/>
</dbReference>